<reference evidence="15 16" key="1">
    <citation type="submission" date="2018-11" db="EMBL/GenBank/DDBJ databases">
        <title>Species Designations Belie Phenotypic and Genotypic Heterogeneity in Oral Streptococci.</title>
        <authorList>
            <person name="Velsko I."/>
        </authorList>
    </citation>
    <scope>NUCLEOTIDE SEQUENCE [LARGE SCALE GENOMIC DNA]</scope>
    <source>
        <strain evidence="15 16">BCC60</strain>
    </source>
</reference>
<dbReference type="InterPro" id="IPR054693">
    <property type="entry name" value="WalK-like_HAMP"/>
</dbReference>
<dbReference type="PROSITE" id="PS50112">
    <property type="entry name" value="PAS"/>
    <property type="match status" value="1"/>
</dbReference>
<evidence type="ECO:0000256" key="9">
    <source>
        <dbReference type="SAM" id="Coils"/>
    </source>
</evidence>
<dbReference type="RefSeq" id="WP_125840835.1">
    <property type="nucleotide sequence ID" value="NZ_RJNY01000008.1"/>
</dbReference>
<keyword evidence="9" id="KW-0175">Coiled coil</keyword>
<dbReference type="CDD" id="cd00082">
    <property type="entry name" value="HisKA"/>
    <property type="match status" value="1"/>
</dbReference>
<protein>
    <recommendedName>
        <fullName evidence="3">histidine kinase</fullName>
        <ecNumber evidence="3">2.7.13.3</ecNumber>
    </recommendedName>
</protein>
<dbReference type="InterPro" id="IPR003660">
    <property type="entry name" value="HAMP_dom"/>
</dbReference>
<evidence type="ECO:0000259" key="13">
    <source>
        <dbReference type="PROSITE" id="PS50113"/>
    </source>
</evidence>
<dbReference type="SUPFAM" id="SSF47384">
    <property type="entry name" value="Homodimeric domain of signal transducing histidine kinase"/>
    <property type="match status" value="1"/>
</dbReference>
<evidence type="ECO:0000259" key="12">
    <source>
        <dbReference type="PROSITE" id="PS50112"/>
    </source>
</evidence>
<dbReference type="GO" id="GO:0006355">
    <property type="term" value="P:regulation of DNA-templated transcription"/>
    <property type="evidence" value="ECO:0007669"/>
    <property type="project" value="InterPro"/>
</dbReference>
<dbReference type="PROSITE" id="PS50113">
    <property type="entry name" value="PAC"/>
    <property type="match status" value="1"/>
</dbReference>
<dbReference type="EMBL" id="RJNY01000008">
    <property type="protein sequence ID" value="RSI97746.1"/>
    <property type="molecule type" value="Genomic_DNA"/>
</dbReference>
<dbReference type="PANTHER" id="PTHR45453">
    <property type="entry name" value="PHOSPHATE REGULON SENSOR PROTEIN PHOR"/>
    <property type="match status" value="1"/>
</dbReference>
<dbReference type="InterPro" id="IPR013767">
    <property type="entry name" value="PAS_fold"/>
</dbReference>
<evidence type="ECO:0000313" key="15">
    <source>
        <dbReference type="EMBL" id="RSI97746.1"/>
    </source>
</evidence>
<keyword evidence="4" id="KW-0597">Phosphoprotein</keyword>
<dbReference type="FunFam" id="1.10.287.130:FF:000001">
    <property type="entry name" value="Two-component sensor histidine kinase"/>
    <property type="match status" value="1"/>
</dbReference>
<dbReference type="GO" id="GO:0000155">
    <property type="term" value="F:phosphorelay sensor kinase activity"/>
    <property type="evidence" value="ECO:0007669"/>
    <property type="project" value="InterPro"/>
</dbReference>
<comment type="caution">
    <text evidence="15">The sequence shown here is derived from an EMBL/GenBank/DDBJ whole genome shotgun (WGS) entry which is preliminary data.</text>
</comment>
<evidence type="ECO:0000256" key="1">
    <source>
        <dbReference type="ARBA" id="ARBA00000085"/>
    </source>
</evidence>
<dbReference type="Gene3D" id="1.10.287.130">
    <property type="match status" value="1"/>
</dbReference>
<evidence type="ECO:0000256" key="5">
    <source>
        <dbReference type="ARBA" id="ARBA00022679"/>
    </source>
</evidence>
<evidence type="ECO:0000256" key="6">
    <source>
        <dbReference type="ARBA" id="ARBA00022777"/>
    </source>
</evidence>
<dbReference type="Gene3D" id="3.30.565.10">
    <property type="entry name" value="Histidine kinase-like ATPase, C-terminal domain"/>
    <property type="match status" value="1"/>
</dbReference>
<dbReference type="Pfam" id="PF00512">
    <property type="entry name" value="HisKA"/>
    <property type="match status" value="1"/>
</dbReference>
<evidence type="ECO:0000256" key="4">
    <source>
        <dbReference type="ARBA" id="ARBA00022553"/>
    </source>
</evidence>
<feature type="transmembrane region" description="Helical" evidence="10">
    <location>
        <begin position="14"/>
        <end position="32"/>
    </location>
</feature>
<dbReference type="InterPro" id="IPR003661">
    <property type="entry name" value="HisK_dim/P_dom"/>
</dbReference>
<dbReference type="InterPro" id="IPR035965">
    <property type="entry name" value="PAS-like_dom_sf"/>
</dbReference>
<dbReference type="CDD" id="cd00130">
    <property type="entry name" value="PAS"/>
    <property type="match status" value="1"/>
</dbReference>
<dbReference type="PROSITE" id="PS50109">
    <property type="entry name" value="HIS_KIN"/>
    <property type="match status" value="1"/>
</dbReference>
<dbReference type="InterPro" id="IPR004358">
    <property type="entry name" value="Sig_transdc_His_kin-like_C"/>
</dbReference>
<dbReference type="InterPro" id="IPR003594">
    <property type="entry name" value="HATPase_dom"/>
</dbReference>
<comment type="catalytic activity">
    <reaction evidence="1">
        <text>ATP + protein L-histidine = ADP + protein N-phospho-L-histidine.</text>
        <dbReference type="EC" id="2.7.13.3"/>
    </reaction>
</comment>
<dbReference type="GO" id="GO:0005886">
    <property type="term" value="C:plasma membrane"/>
    <property type="evidence" value="ECO:0007669"/>
    <property type="project" value="TreeGrafter"/>
</dbReference>
<evidence type="ECO:0000256" key="7">
    <source>
        <dbReference type="ARBA" id="ARBA00023012"/>
    </source>
</evidence>
<dbReference type="SUPFAM" id="SSF55874">
    <property type="entry name" value="ATPase domain of HSP90 chaperone/DNA topoisomerase II/histidine kinase"/>
    <property type="match status" value="1"/>
</dbReference>
<evidence type="ECO:0000256" key="3">
    <source>
        <dbReference type="ARBA" id="ARBA00012438"/>
    </source>
</evidence>
<dbReference type="Gene3D" id="1.10.8.500">
    <property type="entry name" value="HAMP domain in histidine kinase"/>
    <property type="match status" value="1"/>
</dbReference>
<evidence type="ECO:0000256" key="2">
    <source>
        <dbReference type="ARBA" id="ARBA00004370"/>
    </source>
</evidence>
<accession>A0A428DPA3</accession>
<dbReference type="CDD" id="cd00075">
    <property type="entry name" value="HATPase"/>
    <property type="match status" value="1"/>
</dbReference>
<dbReference type="InterPro" id="IPR058096">
    <property type="entry name" value="WalK_streptococcus"/>
</dbReference>
<dbReference type="GO" id="GO:0004721">
    <property type="term" value="F:phosphoprotein phosphatase activity"/>
    <property type="evidence" value="ECO:0007669"/>
    <property type="project" value="TreeGrafter"/>
</dbReference>
<feature type="coiled-coil region" evidence="9">
    <location>
        <begin position="68"/>
        <end position="95"/>
    </location>
</feature>
<dbReference type="SMART" id="SM00388">
    <property type="entry name" value="HisKA"/>
    <property type="match status" value="1"/>
</dbReference>
<dbReference type="SMART" id="SM00091">
    <property type="entry name" value="PAS"/>
    <property type="match status" value="1"/>
</dbReference>
<feature type="domain" description="Histidine kinase" evidence="11">
    <location>
        <begin position="215"/>
        <end position="435"/>
    </location>
</feature>
<dbReference type="EC" id="2.7.13.3" evidence="3"/>
<evidence type="ECO:0000259" key="11">
    <source>
        <dbReference type="PROSITE" id="PS50109"/>
    </source>
</evidence>
<dbReference type="PRINTS" id="PR00344">
    <property type="entry name" value="BCTRLSENSOR"/>
</dbReference>
<dbReference type="SUPFAM" id="SSF55785">
    <property type="entry name" value="PYP-like sensor domain (PAS domain)"/>
    <property type="match status" value="1"/>
</dbReference>
<dbReference type="Pfam" id="PF22610">
    <property type="entry name" value="CovS-like_HAMP"/>
    <property type="match status" value="1"/>
</dbReference>
<keyword evidence="7" id="KW-0902">Two-component regulatory system</keyword>
<dbReference type="NCBIfam" id="NF033093">
    <property type="entry name" value="HK_VicK"/>
    <property type="match status" value="1"/>
</dbReference>
<evidence type="ECO:0000256" key="10">
    <source>
        <dbReference type="SAM" id="Phobius"/>
    </source>
</evidence>
<feature type="domain" description="PAC" evidence="13">
    <location>
        <begin position="157"/>
        <end position="211"/>
    </location>
</feature>
<organism evidence="15 16">
    <name type="scientific">Streptococcus mitis</name>
    <dbReference type="NCBI Taxonomy" id="28037"/>
    <lineage>
        <taxon>Bacteria</taxon>
        <taxon>Bacillati</taxon>
        <taxon>Bacillota</taxon>
        <taxon>Bacilli</taxon>
        <taxon>Lactobacillales</taxon>
        <taxon>Streptococcaceae</taxon>
        <taxon>Streptococcus</taxon>
        <taxon>Streptococcus mitis group</taxon>
    </lineage>
</organism>
<keyword evidence="5 15" id="KW-0808">Transferase</keyword>
<sequence length="449" mass="51616">MIEDIRQTILTSDFIFILILLGFILVVTLLLLENRRDNIRLKEINQKVKDLIAGDYSQVLDLQGSTEITNITNNLNDLSEVIRLTQENLEQESKRLHSILSYMTDGVLATNRRGQITMINDMAKKQLGVQKEEVLNKSILELLKIEDEYELRDLITQIPELTIDSQDANGEYLSLRVRFALVRRESGFISGLVAVLHDTTEQEKEERERRLFVSNVSHELRTPLTSVKSYLEALDEGALYDPVAPDFIKVSLDETNRMMRMVTDLLHLSRIDNATSKLDIELINFTAFITFILNRFDKMRNQDEEKKYELVRDYPITSVWIEIDTDKMTQVIDNILNNAIKYSPDGGKITVSMKTTDDQMILSISDQGLGIPKQDLPRIFDRFYRVDRARSRAQGGTGLGLAIAKEIIKQHNGFIWAKSEYGKGSTFTIVLPYDKDAVKEEIWEDEIED</sequence>
<dbReference type="Proteomes" id="UP000281657">
    <property type="component" value="Unassembled WGS sequence"/>
</dbReference>
<dbReference type="NCBIfam" id="TIGR00229">
    <property type="entry name" value="sensory_box"/>
    <property type="match status" value="1"/>
</dbReference>
<name>A0A428DPA3_STRMT</name>
<comment type="subcellular location">
    <subcellularLocation>
        <location evidence="2">Membrane</location>
    </subcellularLocation>
</comment>
<dbReference type="InterPro" id="IPR000700">
    <property type="entry name" value="PAS-assoc_C"/>
</dbReference>
<keyword evidence="6 15" id="KW-0418">Kinase</keyword>
<dbReference type="InterPro" id="IPR050351">
    <property type="entry name" value="BphY/WalK/GraS-like"/>
</dbReference>
<dbReference type="AlphaFoldDB" id="A0A428DPA3"/>
<dbReference type="Pfam" id="PF00989">
    <property type="entry name" value="PAS"/>
    <property type="match status" value="1"/>
</dbReference>
<gene>
    <name evidence="15" type="primary">yycG</name>
    <name evidence="15" type="ORF">D8847_04960</name>
</gene>
<dbReference type="InterPro" id="IPR036097">
    <property type="entry name" value="HisK_dim/P_sf"/>
</dbReference>
<dbReference type="FunFam" id="3.30.565.10:FF:000006">
    <property type="entry name" value="Sensor histidine kinase WalK"/>
    <property type="match status" value="1"/>
</dbReference>
<dbReference type="InterPro" id="IPR036890">
    <property type="entry name" value="HATPase_C_sf"/>
</dbReference>
<evidence type="ECO:0000313" key="16">
    <source>
        <dbReference type="Proteomes" id="UP000281657"/>
    </source>
</evidence>
<feature type="domain" description="HAMP" evidence="14">
    <location>
        <begin position="35"/>
        <end position="87"/>
    </location>
</feature>
<dbReference type="Pfam" id="PF02518">
    <property type="entry name" value="HATPase_c"/>
    <property type="match status" value="1"/>
</dbReference>
<dbReference type="SMART" id="SM00387">
    <property type="entry name" value="HATPase_c"/>
    <property type="match status" value="1"/>
</dbReference>
<dbReference type="InterPro" id="IPR005467">
    <property type="entry name" value="His_kinase_dom"/>
</dbReference>
<keyword evidence="10" id="KW-0812">Transmembrane</keyword>
<dbReference type="PANTHER" id="PTHR45453:SF1">
    <property type="entry name" value="PHOSPHATE REGULON SENSOR PROTEIN PHOR"/>
    <property type="match status" value="1"/>
</dbReference>
<evidence type="ECO:0000259" key="14">
    <source>
        <dbReference type="PROSITE" id="PS50885"/>
    </source>
</evidence>
<keyword evidence="8 10" id="KW-0472">Membrane</keyword>
<proteinExistence type="predicted"/>
<dbReference type="InterPro" id="IPR000014">
    <property type="entry name" value="PAS"/>
</dbReference>
<evidence type="ECO:0000256" key="8">
    <source>
        <dbReference type="ARBA" id="ARBA00023136"/>
    </source>
</evidence>
<feature type="domain" description="PAS" evidence="12">
    <location>
        <begin position="92"/>
        <end position="162"/>
    </location>
</feature>
<dbReference type="PROSITE" id="PS50885">
    <property type="entry name" value="HAMP"/>
    <property type="match status" value="1"/>
</dbReference>
<dbReference type="GO" id="GO:0016036">
    <property type="term" value="P:cellular response to phosphate starvation"/>
    <property type="evidence" value="ECO:0007669"/>
    <property type="project" value="TreeGrafter"/>
</dbReference>
<keyword evidence="10" id="KW-1133">Transmembrane helix</keyword>
<dbReference type="Gene3D" id="3.30.450.20">
    <property type="entry name" value="PAS domain"/>
    <property type="match status" value="1"/>
</dbReference>